<dbReference type="SUPFAM" id="SSF53067">
    <property type="entry name" value="Actin-like ATPase domain"/>
    <property type="match status" value="1"/>
</dbReference>
<dbReference type="InterPro" id="IPR043129">
    <property type="entry name" value="ATPase_NBD"/>
</dbReference>
<organism evidence="2">
    <name type="scientific">Vibrio sp. HB236076</name>
    <dbReference type="NCBI Taxonomy" id="3232307"/>
    <lineage>
        <taxon>Bacteria</taxon>
        <taxon>Pseudomonadati</taxon>
        <taxon>Pseudomonadota</taxon>
        <taxon>Gammaproteobacteria</taxon>
        <taxon>Vibrionales</taxon>
        <taxon>Vibrionaceae</taxon>
        <taxon>Vibrio</taxon>
    </lineage>
</organism>
<evidence type="ECO:0000313" key="2">
    <source>
        <dbReference type="EMBL" id="XDK25478.1"/>
    </source>
</evidence>
<proteinExistence type="predicted"/>
<accession>A0AB39HHZ4</accession>
<dbReference type="KEGG" id="vih:AB0763_02205"/>
<name>A0AB39HHZ4_9VIBR</name>
<dbReference type="RefSeq" id="WP_306102362.1">
    <property type="nucleotide sequence ID" value="NZ_CP162601.1"/>
</dbReference>
<gene>
    <name evidence="2" type="ORF">AB0763_02205</name>
</gene>
<reference evidence="2" key="1">
    <citation type="submission" date="2024-07" db="EMBL/GenBank/DDBJ databases">
        <title>Genome Analysis of a Potential Novel Vibrio Species Secreting pH- and Thermo-stable Alginate Lyase and its Application in Producing Alginate Oligosaccharides.</title>
        <authorList>
            <person name="Huang H."/>
            <person name="Bao K."/>
        </authorList>
    </citation>
    <scope>NUCLEOTIDE SEQUENCE</scope>
    <source>
        <strain evidence="2">HB236076</strain>
    </source>
</reference>
<evidence type="ECO:0000256" key="1">
    <source>
        <dbReference type="SAM" id="MobiDB-lite"/>
    </source>
</evidence>
<dbReference type="Gene3D" id="3.30.420.380">
    <property type="match status" value="1"/>
</dbReference>
<protein>
    <submittedName>
        <fullName evidence="2">Uncharacterized protein</fullName>
    </submittedName>
</protein>
<dbReference type="EMBL" id="CP162601">
    <property type="protein sequence ID" value="XDK25478.1"/>
    <property type="molecule type" value="Genomic_DNA"/>
</dbReference>
<dbReference type="AlphaFoldDB" id="A0AB39HHZ4"/>
<sequence>MTLITLTTIELTEQFCHLITWQYQRRDQQRDWHLTAEAQIPLSWPIVADFDGQNHQQSVKSVREIVHGALAPAGSVIVMIPEHQVLYKSVSLPADLSLAKSQQALQQAVSQSLSCPMDAVHWDALRVTNAENGQREVDLCVVRQAVIDACQRCFRALHWPLDMVIPKSALPLWSEDPLSESVFPRSDLAKSEHSEFPSSDSLCSASPADAGPLSAATLGREQAKRRLEHRAACEYFLGWQGRYQPRSLRYGQRDAQTGQRDAQTAKAPRTPSDEAGAATINLMPWHKDWQVQQRRRDQKQLLASVALMLCALLSGVWVSEPVYQQRQAHLLELQAHTASLRHQVQVRQNEAAQLTAWSQAWALWQQQQARHHELWHAWHQTTDWLEDQVRRGASLQLLNWQWQPEQWAWQVELPVAQVAPPFLLGRALNRRVALGPLPVSAPFASGWQHWHYRFNRHLSRDEKSGEPLSGLVHDRQASHATPVLNARHKEVKGG</sequence>
<feature type="region of interest" description="Disordered" evidence="1">
    <location>
        <begin position="250"/>
        <end position="275"/>
    </location>
</feature>